<dbReference type="Pfam" id="PF04194">
    <property type="entry name" value="PDCD2_C"/>
    <property type="match status" value="1"/>
</dbReference>
<dbReference type="PANTHER" id="PTHR47762">
    <property type="entry name" value="OSJNBB0079B02.4 PROTEIN"/>
    <property type="match status" value="1"/>
</dbReference>
<gene>
    <name evidence="3" type="ORF">SASPL_138044</name>
</gene>
<proteinExistence type="predicted"/>
<dbReference type="Proteomes" id="UP000298416">
    <property type="component" value="Unassembled WGS sequence"/>
</dbReference>
<comment type="caution">
    <text evidence="3">The sequence shown here is derived from an EMBL/GenBank/DDBJ whole genome shotgun (WGS) entry which is preliminary data.</text>
</comment>
<evidence type="ECO:0000256" key="1">
    <source>
        <dbReference type="SAM" id="MobiDB-lite"/>
    </source>
</evidence>
<dbReference type="InterPro" id="IPR007320">
    <property type="entry name" value="PDCD2_C"/>
</dbReference>
<sequence length="375" mass="42224">MNSVVELLNVLANIDPETNMDGVILGMPGPWAESNYEEADIYTTKIGGIPDFPIPLFDEKPDLLKCDTCRSNLSLVAQVYAPVSSASLTIDERLIFVFFCMVPRCESPIWKALRVQKMLSNKGDESPKSSSCCSKTNWLDDLCSFDVGGEDDDIDIEELSRELSEAASLNSTDKNQNNVAKSRKEYMSTGQSTRSIDSSIPVLPCFYTYAQEEKLSKKAISESSKLQISIEEYEKIRKDDSDGETYGEEKYEYDTALNADRTYLKFMKRMDAYPEQCFRYSYAGKPLLASGEIGNPGSCKLCGGARHFEMQLMPTLISFLLERSDDQQRIPLEKFDWLTVFVYTCSTNCAGAEFQVKSGDDEWIVAEEALIFQQE</sequence>
<reference evidence="3" key="2">
    <citation type="submission" date="2020-08" db="EMBL/GenBank/DDBJ databases">
        <title>Plant Genome Project.</title>
        <authorList>
            <person name="Zhang R.-G."/>
        </authorList>
    </citation>
    <scope>NUCLEOTIDE SEQUENCE</scope>
    <source>
        <strain evidence="3">Huo1</strain>
        <tissue evidence="3">Leaf</tissue>
    </source>
</reference>
<dbReference type="AlphaFoldDB" id="A0A8X8WUH2"/>
<organism evidence="3">
    <name type="scientific">Salvia splendens</name>
    <name type="common">Scarlet sage</name>
    <dbReference type="NCBI Taxonomy" id="180675"/>
    <lineage>
        <taxon>Eukaryota</taxon>
        <taxon>Viridiplantae</taxon>
        <taxon>Streptophyta</taxon>
        <taxon>Embryophyta</taxon>
        <taxon>Tracheophyta</taxon>
        <taxon>Spermatophyta</taxon>
        <taxon>Magnoliopsida</taxon>
        <taxon>eudicotyledons</taxon>
        <taxon>Gunneridae</taxon>
        <taxon>Pentapetalae</taxon>
        <taxon>asterids</taxon>
        <taxon>lamiids</taxon>
        <taxon>Lamiales</taxon>
        <taxon>Lamiaceae</taxon>
        <taxon>Nepetoideae</taxon>
        <taxon>Mentheae</taxon>
        <taxon>Salviinae</taxon>
        <taxon>Salvia</taxon>
        <taxon>Salvia subgen. Calosphace</taxon>
        <taxon>core Calosphace</taxon>
    </lineage>
</organism>
<name>A0A8X8WUH2_SALSN</name>
<feature type="domain" description="Programmed cell death protein 2 C-terminal" evidence="2">
    <location>
        <begin position="260"/>
        <end position="373"/>
    </location>
</feature>
<reference evidence="3" key="1">
    <citation type="submission" date="2018-01" db="EMBL/GenBank/DDBJ databases">
        <authorList>
            <person name="Mao J.F."/>
        </authorList>
    </citation>
    <scope>NUCLEOTIDE SEQUENCE</scope>
    <source>
        <strain evidence="3">Huo1</strain>
        <tissue evidence="3">Leaf</tissue>
    </source>
</reference>
<dbReference type="PANTHER" id="PTHR47762:SF2">
    <property type="entry name" value="OS04G0640800 PROTEIN"/>
    <property type="match status" value="1"/>
</dbReference>
<evidence type="ECO:0000313" key="4">
    <source>
        <dbReference type="Proteomes" id="UP000298416"/>
    </source>
</evidence>
<keyword evidence="4" id="KW-1185">Reference proteome</keyword>
<protein>
    <recommendedName>
        <fullName evidence="2">Programmed cell death protein 2 C-terminal domain-containing protein</fullName>
    </recommendedName>
</protein>
<feature type="region of interest" description="Disordered" evidence="1">
    <location>
        <begin position="167"/>
        <end position="192"/>
    </location>
</feature>
<accession>A0A8X8WUH2</accession>
<evidence type="ECO:0000313" key="3">
    <source>
        <dbReference type="EMBL" id="KAG6401196.1"/>
    </source>
</evidence>
<dbReference type="EMBL" id="PNBA02000014">
    <property type="protein sequence ID" value="KAG6401196.1"/>
    <property type="molecule type" value="Genomic_DNA"/>
</dbReference>
<dbReference type="GO" id="GO:0005737">
    <property type="term" value="C:cytoplasm"/>
    <property type="evidence" value="ECO:0007669"/>
    <property type="project" value="InterPro"/>
</dbReference>
<evidence type="ECO:0000259" key="2">
    <source>
        <dbReference type="Pfam" id="PF04194"/>
    </source>
</evidence>